<evidence type="ECO:0000256" key="2">
    <source>
        <dbReference type="SAM" id="SignalP"/>
    </source>
</evidence>
<feature type="signal peptide" evidence="2">
    <location>
        <begin position="1"/>
        <end position="18"/>
    </location>
</feature>
<evidence type="ECO:0000313" key="7">
    <source>
        <dbReference type="WBParaSite" id="BXY_0686600.1"/>
    </source>
</evidence>
<keyword evidence="6" id="KW-1185">Reference proteome</keyword>
<feature type="chain" id="PRO_5036308703" evidence="2">
    <location>
        <begin position="19"/>
        <end position="95"/>
    </location>
</feature>
<evidence type="ECO:0000313" key="4">
    <source>
        <dbReference type="EMBL" id="CAG9081432.1"/>
    </source>
</evidence>
<sequence length="95" mass="10100">MNHLILELSSCLLLGSWRFENSSVATSDSARGPDLRPRRPSISQLVDPGTHGGGQRLPRLRSWLLAPALSGSGSFVCNKAPSLVAYDLAAKTLGV</sequence>
<feature type="region of interest" description="Disordered" evidence="1">
    <location>
        <begin position="23"/>
        <end position="54"/>
    </location>
</feature>
<protein>
    <submittedName>
        <fullName evidence="3">(pine wood nematode) hypothetical protein</fullName>
    </submittedName>
</protein>
<dbReference type="Proteomes" id="UP000095284">
    <property type="component" value="Unplaced"/>
</dbReference>
<evidence type="ECO:0000313" key="5">
    <source>
        <dbReference type="Proteomes" id="UP000095284"/>
    </source>
</evidence>
<dbReference type="WBParaSite" id="BXY_0686600.1">
    <property type="protein sequence ID" value="BXY_0686600.1"/>
    <property type="gene ID" value="BXY_0686600"/>
</dbReference>
<organism evidence="5 7">
    <name type="scientific">Bursaphelenchus xylophilus</name>
    <name type="common">Pinewood nematode worm</name>
    <name type="synonym">Aphelenchoides xylophilus</name>
    <dbReference type="NCBI Taxonomy" id="6326"/>
    <lineage>
        <taxon>Eukaryota</taxon>
        <taxon>Metazoa</taxon>
        <taxon>Ecdysozoa</taxon>
        <taxon>Nematoda</taxon>
        <taxon>Chromadorea</taxon>
        <taxon>Rhabditida</taxon>
        <taxon>Tylenchina</taxon>
        <taxon>Tylenchomorpha</taxon>
        <taxon>Aphelenchoidea</taxon>
        <taxon>Aphelenchoididae</taxon>
        <taxon>Bursaphelenchus</taxon>
    </lineage>
</organism>
<evidence type="ECO:0000313" key="3">
    <source>
        <dbReference type="EMBL" id="CAD5208422.1"/>
    </source>
</evidence>
<reference evidence="4" key="2">
    <citation type="submission" date="2020-08" db="EMBL/GenBank/DDBJ databases">
        <authorList>
            <person name="Kikuchi T."/>
        </authorList>
    </citation>
    <scope>NUCLEOTIDE SEQUENCE</scope>
    <source>
        <strain evidence="3">Ka4C1</strain>
    </source>
</reference>
<dbReference type="EMBL" id="CAJFDI010000001">
    <property type="protein sequence ID" value="CAD5208422.1"/>
    <property type="molecule type" value="Genomic_DNA"/>
</dbReference>
<dbReference type="Proteomes" id="UP000659654">
    <property type="component" value="Unassembled WGS sequence"/>
</dbReference>
<dbReference type="AlphaFoldDB" id="A0A1I7S1I9"/>
<name>A0A1I7S1I9_BURXY</name>
<dbReference type="EMBL" id="CAJFCV020000001">
    <property type="protein sequence ID" value="CAG9081432.1"/>
    <property type="molecule type" value="Genomic_DNA"/>
</dbReference>
<keyword evidence="2" id="KW-0732">Signal</keyword>
<evidence type="ECO:0000256" key="1">
    <source>
        <dbReference type="SAM" id="MobiDB-lite"/>
    </source>
</evidence>
<proteinExistence type="predicted"/>
<accession>A0A1I7S1I9</accession>
<dbReference type="Proteomes" id="UP000582659">
    <property type="component" value="Unassembled WGS sequence"/>
</dbReference>
<reference evidence="7" key="1">
    <citation type="submission" date="2016-11" db="UniProtKB">
        <authorList>
            <consortium name="WormBaseParasite"/>
        </authorList>
    </citation>
    <scope>IDENTIFICATION</scope>
</reference>
<evidence type="ECO:0000313" key="6">
    <source>
        <dbReference type="Proteomes" id="UP000659654"/>
    </source>
</evidence>
<gene>
    <name evidence="3" type="ORF">BXYJ_LOCUS658</name>
</gene>